<evidence type="ECO:0000256" key="1">
    <source>
        <dbReference type="SAM" id="MobiDB-lite"/>
    </source>
</evidence>
<evidence type="ECO:0000313" key="3">
    <source>
        <dbReference type="Proteomes" id="UP001158576"/>
    </source>
</evidence>
<gene>
    <name evidence="2" type="ORF">OKIOD_LOCUS6109</name>
</gene>
<name>A0ABN7SA42_OIKDI</name>
<accession>A0ABN7SA42</accession>
<organism evidence="2 3">
    <name type="scientific">Oikopleura dioica</name>
    <name type="common">Tunicate</name>
    <dbReference type="NCBI Taxonomy" id="34765"/>
    <lineage>
        <taxon>Eukaryota</taxon>
        <taxon>Metazoa</taxon>
        <taxon>Chordata</taxon>
        <taxon>Tunicata</taxon>
        <taxon>Appendicularia</taxon>
        <taxon>Copelata</taxon>
        <taxon>Oikopleuridae</taxon>
        <taxon>Oikopleura</taxon>
    </lineage>
</organism>
<feature type="compositionally biased region" description="Basic and acidic residues" evidence="1">
    <location>
        <begin position="36"/>
        <end position="50"/>
    </location>
</feature>
<keyword evidence="3" id="KW-1185">Reference proteome</keyword>
<dbReference type="Proteomes" id="UP001158576">
    <property type="component" value="Chromosome XSR"/>
</dbReference>
<proteinExistence type="predicted"/>
<feature type="region of interest" description="Disordered" evidence="1">
    <location>
        <begin position="24"/>
        <end position="98"/>
    </location>
</feature>
<sequence>MSIPRFFQKFQEVYAYRRLEAMSNWSQDSSKKRKLESHEENSSKKQKIEGKPVGVRIKIDRTALKRATKKSPAHALTKKYPSLPAANSNEATEAESDDEYEIITTVLEKASMEGHHAMAIHTDCQGNKTILRAAFKQLEDDHF</sequence>
<reference evidence="2 3" key="1">
    <citation type="submission" date="2021-04" db="EMBL/GenBank/DDBJ databases">
        <authorList>
            <person name="Bliznina A."/>
        </authorList>
    </citation>
    <scope>NUCLEOTIDE SEQUENCE [LARGE SCALE GENOMIC DNA]</scope>
</reference>
<evidence type="ECO:0000313" key="2">
    <source>
        <dbReference type="EMBL" id="CAG5096288.1"/>
    </source>
</evidence>
<dbReference type="EMBL" id="OU015569">
    <property type="protein sequence ID" value="CAG5096288.1"/>
    <property type="molecule type" value="Genomic_DNA"/>
</dbReference>
<protein>
    <submittedName>
        <fullName evidence="2">Oidioi.mRNA.OKI2018_I69.XSR.g14551.t1.cds</fullName>
    </submittedName>
</protein>